<dbReference type="Gene3D" id="3.10.20.600">
    <property type="match status" value="1"/>
</dbReference>
<gene>
    <name evidence="2" type="ORF">S03H2_67729</name>
</gene>
<dbReference type="NCBIfam" id="TIGR00426">
    <property type="entry name" value="competence protein ComEA helix-hairpin-helix repeat region"/>
    <property type="match status" value="1"/>
</dbReference>
<dbReference type="InterPro" id="IPR051675">
    <property type="entry name" value="Endo/Exo/Phosphatase_dom_1"/>
</dbReference>
<dbReference type="AlphaFoldDB" id="X1JH34"/>
<sequence length="142" mass="15349">IEGAVKKPGVYEMESGSILEDLVKMCGGFSKKADKIKVAQEINRARLLVDGEKIFIPLKGQVAGTEAEQITTTPTQSVSGKINLNTATLDQLDTLSGIGPAYAGRIIDYRESQGGFKSIDQIMEVSGIGEKTFEKIRDQITI</sequence>
<proteinExistence type="predicted"/>
<dbReference type="GO" id="GO:0006281">
    <property type="term" value="P:DNA repair"/>
    <property type="evidence" value="ECO:0007669"/>
    <property type="project" value="InterPro"/>
</dbReference>
<dbReference type="InterPro" id="IPR004509">
    <property type="entry name" value="Competence_ComEA_HhH"/>
</dbReference>
<accession>X1JH34</accession>
<dbReference type="SMART" id="SM00278">
    <property type="entry name" value="HhH1"/>
    <property type="match status" value="2"/>
</dbReference>
<evidence type="ECO:0000313" key="2">
    <source>
        <dbReference type="EMBL" id="GAH77634.1"/>
    </source>
</evidence>
<dbReference type="PANTHER" id="PTHR21180">
    <property type="entry name" value="ENDONUCLEASE/EXONUCLEASE/PHOSPHATASE FAMILY DOMAIN-CONTAINING PROTEIN 1"/>
    <property type="match status" value="1"/>
</dbReference>
<dbReference type="Pfam" id="PF10531">
    <property type="entry name" value="SLBB"/>
    <property type="match status" value="1"/>
</dbReference>
<name>X1JH34_9ZZZZ</name>
<reference evidence="2" key="1">
    <citation type="journal article" date="2014" name="Front. Microbiol.">
        <title>High frequency of phylogenetically diverse reductive dehalogenase-homologous genes in deep subseafloor sedimentary metagenomes.</title>
        <authorList>
            <person name="Kawai M."/>
            <person name="Futagami T."/>
            <person name="Toyoda A."/>
            <person name="Takaki Y."/>
            <person name="Nishi S."/>
            <person name="Hori S."/>
            <person name="Arai W."/>
            <person name="Tsubouchi T."/>
            <person name="Morono Y."/>
            <person name="Uchiyama I."/>
            <person name="Ito T."/>
            <person name="Fujiyama A."/>
            <person name="Inagaki F."/>
            <person name="Takami H."/>
        </authorList>
    </citation>
    <scope>NUCLEOTIDE SEQUENCE</scope>
    <source>
        <strain evidence="2">Expedition CK06-06</strain>
    </source>
</reference>
<dbReference type="Pfam" id="PF12836">
    <property type="entry name" value="HHH_3"/>
    <property type="match status" value="1"/>
</dbReference>
<dbReference type="InterPro" id="IPR010994">
    <property type="entry name" value="RuvA_2-like"/>
</dbReference>
<protein>
    <recommendedName>
        <fullName evidence="1">Helix-hairpin-helix DNA-binding motif class 1 domain-containing protein</fullName>
    </recommendedName>
</protein>
<dbReference type="Gene3D" id="1.10.150.320">
    <property type="entry name" value="Photosystem II 12 kDa extrinsic protein"/>
    <property type="match status" value="1"/>
</dbReference>
<dbReference type="GO" id="GO:0015628">
    <property type="term" value="P:protein secretion by the type II secretion system"/>
    <property type="evidence" value="ECO:0007669"/>
    <property type="project" value="TreeGrafter"/>
</dbReference>
<dbReference type="PANTHER" id="PTHR21180:SF32">
    <property type="entry name" value="ENDONUCLEASE_EXONUCLEASE_PHOSPHATASE FAMILY DOMAIN-CONTAINING PROTEIN 1"/>
    <property type="match status" value="1"/>
</dbReference>
<dbReference type="InterPro" id="IPR019554">
    <property type="entry name" value="Soluble_ligand-bd"/>
</dbReference>
<dbReference type="InterPro" id="IPR003583">
    <property type="entry name" value="Hlx-hairpin-Hlx_DNA-bd_motif"/>
</dbReference>
<dbReference type="SUPFAM" id="SSF142984">
    <property type="entry name" value="Nqo1 middle domain-like"/>
    <property type="match status" value="1"/>
</dbReference>
<dbReference type="SUPFAM" id="SSF47781">
    <property type="entry name" value="RuvA domain 2-like"/>
    <property type="match status" value="1"/>
</dbReference>
<dbReference type="GO" id="GO:0015627">
    <property type="term" value="C:type II protein secretion system complex"/>
    <property type="evidence" value="ECO:0007669"/>
    <property type="project" value="TreeGrafter"/>
</dbReference>
<feature type="domain" description="Helix-hairpin-helix DNA-binding motif class 1" evidence="1">
    <location>
        <begin position="120"/>
        <end position="139"/>
    </location>
</feature>
<feature type="domain" description="Helix-hairpin-helix DNA-binding motif class 1" evidence="1">
    <location>
        <begin position="90"/>
        <end position="109"/>
    </location>
</feature>
<organism evidence="2">
    <name type="scientific">marine sediment metagenome</name>
    <dbReference type="NCBI Taxonomy" id="412755"/>
    <lineage>
        <taxon>unclassified sequences</taxon>
        <taxon>metagenomes</taxon>
        <taxon>ecological metagenomes</taxon>
    </lineage>
</organism>
<dbReference type="EMBL" id="BARU01044405">
    <property type="protein sequence ID" value="GAH77634.1"/>
    <property type="molecule type" value="Genomic_DNA"/>
</dbReference>
<evidence type="ECO:0000259" key="1">
    <source>
        <dbReference type="SMART" id="SM00278"/>
    </source>
</evidence>
<comment type="caution">
    <text evidence="2">The sequence shown here is derived from an EMBL/GenBank/DDBJ whole genome shotgun (WGS) entry which is preliminary data.</text>
</comment>
<dbReference type="GO" id="GO:0003677">
    <property type="term" value="F:DNA binding"/>
    <property type="evidence" value="ECO:0007669"/>
    <property type="project" value="InterPro"/>
</dbReference>
<feature type="non-terminal residue" evidence="2">
    <location>
        <position position="1"/>
    </location>
</feature>